<protein>
    <submittedName>
        <fullName evidence="5">Zinc-RING finger protein</fullName>
    </submittedName>
</protein>
<keyword evidence="1" id="KW-0862">Zinc</keyword>
<dbReference type="AlphaFoldDB" id="A0A5N5QDZ8"/>
<evidence type="ECO:0000256" key="1">
    <source>
        <dbReference type="PROSITE-ProRule" id="PRU00175"/>
    </source>
</evidence>
<dbReference type="Proteomes" id="UP000383932">
    <property type="component" value="Unassembled WGS sequence"/>
</dbReference>
<evidence type="ECO:0000259" key="4">
    <source>
        <dbReference type="PROSITE" id="PS50089"/>
    </source>
</evidence>
<gene>
    <name evidence="5" type="ORF">CTheo_6658</name>
</gene>
<dbReference type="OrthoDB" id="6105938at2759"/>
<feature type="region of interest" description="Disordered" evidence="3">
    <location>
        <begin position="303"/>
        <end position="619"/>
    </location>
</feature>
<feature type="region of interest" description="Disordered" evidence="3">
    <location>
        <begin position="78"/>
        <end position="103"/>
    </location>
</feature>
<dbReference type="Gene3D" id="3.30.40.10">
    <property type="entry name" value="Zinc/RING finger domain, C3HC4 (zinc finger)"/>
    <property type="match status" value="1"/>
</dbReference>
<evidence type="ECO:0000256" key="2">
    <source>
        <dbReference type="SAM" id="Coils"/>
    </source>
</evidence>
<feature type="domain" description="RING-type" evidence="4">
    <location>
        <begin position="10"/>
        <end position="58"/>
    </location>
</feature>
<feature type="compositionally biased region" description="Basic and acidic residues" evidence="3">
    <location>
        <begin position="691"/>
        <end position="701"/>
    </location>
</feature>
<evidence type="ECO:0000256" key="3">
    <source>
        <dbReference type="SAM" id="MobiDB-lite"/>
    </source>
</evidence>
<dbReference type="SUPFAM" id="SSF57850">
    <property type="entry name" value="RING/U-box"/>
    <property type="match status" value="1"/>
</dbReference>
<dbReference type="InterPro" id="IPR013083">
    <property type="entry name" value="Znf_RING/FYVE/PHD"/>
</dbReference>
<feature type="compositionally biased region" description="Low complexity" evidence="3">
    <location>
        <begin position="570"/>
        <end position="592"/>
    </location>
</feature>
<evidence type="ECO:0000313" key="6">
    <source>
        <dbReference type="Proteomes" id="UP000383932"/>
    </source>
</evidence>
<feature type="coiled-coil region" evidence="2">
    <location>
        <begin position="168"/>
        <end position="227"/>
    </location>
</feature>
<dbReference type="GO" id="GO:0008270">
    <property type="term" value="F:zinc ion binding"/>
    <property type="evidence" value="ECO:0007669"/>
    <property type="project" value="UniProtKB-KW"/>
</dbReference>
<feature type="region of interest" description="Disordered" evidence="3">
    <location>
        <begin position="277"/>
        <end position="296"/>
    </location>
</feature>
<dbReference type="SUPFAM" id="SSF57997">
    <property type="entry name" value="Tropomyosin"/>
    <property type="match status" value="1"/>
</dbReference>
<accession>A0A5N5QDZ8</accession>
<dbReference type="InterPro" id="IPR001841">
    <property type="entry name" value="Znf_RING"/>
</dbReference>
<keyword evidence="1" id="KW-0479">Metal-binding</keyword>
<reference evidence="5 6" key="1">
    <citation type="journal article" date="2019" name="Fungal Biol. Biotechnol.">
        <title>Draft genome sequence of fastidious pathogen Ceratobasidium theobromae, which causes vascular-streak dieback in Theobroma cacao.</title>
        <authorList>
            <person name="Ali S.S."/>
            <person name="Asman A."/>
            <person name="Shao J."/>
            <person name="Firmansyah A.P."/>
            <person name="Susilo A.W."/>
            <person name="Rosmana A."/>
            <person name="McMahon P."/>
            <person name="Junaid M."/>
            <person name="Guest D."/>
            <person name="Kheng T.Y."/>
            <person name="Meinhardt L.W."/>
            <person name="Bailey B.A."/>
        </authorList>
    </citation>
    <scope>NUCLEOTIDE SEQUENCE [LARGE SCALE GENOMIC DNA]</scope>
    <source>
        <strain evidence="5 6">CT2</strain>
    </source>
</reference>
<feature type="compositionally biased region" description="Basic and acidic residues" evidence="3">
    <location>
        <begin position="387"/>
        <end position="430"/>
    </location>
</feature>
<keyword evidence="6" id="KW-1185">Reference proteome</keyword>
<organism evidence="5 6">
    <name type="scientific">Ceratobasidium theobromae</name>
    <dbReference type="NCBI Taxonomy" id="1582974"/>
    <lineage>
        <taxon>Eukaryota</taxon>
        <taxon>Fungi</taxon>
        <taxon>Dikarya</taxon>
        <taxon>Basidiomycota</taxon>
        <taxon>Agaricomycotina</taxon>
        <taxon>Agaricomycetes</taxon>
        <taxon>Cantharellales</taxon>
        <taxon>Ceratobasidiaceae</taxon>
        <taxon>Ceratobasidium</taxon>
    </lineage>
</organism>
<feature type="region of interest" description="Disordered" evidence="3">
    <location>
        <begin position="652"/>
        <end position="744"/>
    </location>
</feature>
<evidence type="ECO:0000313" key="5">
    <source>
        <dbReference type="EMBL" id="KAB5589894.1"/>
    </source>
</evidence>
<name>A0A5N5QDZ8_9AGAM</name>
<dbReference type="PROSITE" id="PS50089">
    <property type="entry name" value="ZF_RING_2"/>
    <property type="match status" value="1"/>
</dbReference>
<keyword evidence="2" id="KW-0175">Coiled coil</keyword>
<comment type="caution">
    <text evidence="5">The sequence shown here is derived from an EMBL/GenBank/DDBJ whole genome shotgun (WGS) entry which is preliminary data.</text>
</comment>
<dbReference type="EMBL" id="SSOP01000218">
    <property type="protein sequence ID" value="KAB5589894.1"/>
    <property type="molecule type" value="Genomic_DNA"/>
</dbReference>
<keyword evidence="1" id="KW-0863">Zinc-finger</keyword>
<feature type="compositionally biased region" description="Basic residues" evidence="3">
    <location>
        <begin position="727"/>
        <end position="737"/>
    </location>
</feature>
<sequence length="807" mass="87762">MLKVIASSTCDVCFVEYADDNPPYCIPCGHVSCKSCLDSMIAANNSGAEGSARCAFCRSLFEQSGVRRLHVDLGAVPSEVASSHDSDGSETINGDEDENKSVARSADKLAMAVANATFERNAEKIKSTSAEGQRWIAMQRLTKPGARFPVLTALTQLAVGNMENYNACRLLEQKLLESRANVSQLTDRLQTLEEADQRERQNFDRKIRTLEQELDSLRQSLSSTERSLRTTTSSLADATASLAESDTALAAAKAELAAREDVRIERDALKAELEAAQAARDESRSSLSKAKKELSGLKHELKQIRADQDHPAPHTLKNEGMVDNSADMSENCPKKLSRRRSRKLSQSALKTPLADDSTPGLRKLDGARPKKSRHMTADKLEDDDKDSGDQAKPDEPLKSKGHSKDKEKKERGREKHKDKDYGEGKHKDLENQESEPPADPNTSQPSASEAKASGEKPHKSGKRKKAHASAQDAFSPPERSASAPPGTEAETQDALKISTDSLPPSKGESSNTKSPDPKSPPTSGPRRGIVETLSKPGPAMRVLRRAMGRKATSPGAGHDLGSASTVVNMTPGPSTSPAASSSSAPAATNLAPGTSPVADPPLVMPVHTQSGPPFDPLQVPRTVAYTPYPLPNMENIAGFGIPGVVHEMSHAQPFGSYPIPPHADPPRRFQDPATRNRGPSTPEHPLPRPPRSSDEGYERDFVWPYDPAWDQSRTTRGKGRDREDRHDRKHRSGHRHHLSNEWHGEEGVTPVRRYVAAEDVPGLSASSRHMFDNIGYGESPPAYPMYEHGLDSGMPRKSSFANLRGMK</sequence>
<feature type="compositionally biased region" description="Basic and acidic residues" evidence="3">
    <location>
        <begin position="303"/>
        <end position="312"/>
    </location>
</feature>
<proteinExistence type="predicted"/>